<organism evidence="7 8">
    <name type="scientific">Rhodospirillum centenum (strain ATCC 51521 / SW)</name>
    <dbReference type="NCBI Taxonomy" id="414684"/>
    <lineage>
        <taxon>Bacteria</taxon>
        <taxon>Pseudomonadati</taxon>
        <taxon>Pseudomonadota</taxon>
        <taxon>Alphaproteobacteria</taxon>
        <taxon>Rhodospirillales</taxon>
        <taxon>Rhodospirillaceae</taxon>
        <taxon>Rhodospirillum</taxon>
    </lineage>
</organism>
<keyword evidence="2 5" id="KW-0812">Transmembrane</keyword>
<sequence>MGASCCAGPCASEKPPADSAYRRVLWVALLVNGAMFGVEIVAGAAADSVSLKADALDFLSDAANYAISLFVLGAALTVRARAALVKGLSLGAVGLVVAGNTFYNALAQAVPGAEVMGAVGLLALAANVGVAALLYAWRDGDSNRRSVWICSRNDAIGNVAVVLAAAGVFGTGTGWPDIVVAAVMAGLAVSGAVQITRQALGELRDTNRPAAGALPL</sequence>
<feature type="transmembrane region" description="Helical" evidence="5">
    <location>
        <begin position="58"/>
        <end position="76"/>
    </location>
</feature>
<dbReference type="OrthoDB" id="9799649at2"/>
<proteinExistence type="predicted"/>
<dbReference type="Gene3D" id="1.20.1510.10">
    <property type="entry name" value="Cation efflux protein transmembrane domain"/>
    <property type="match status" value="1"/>
</dbReference>
<name>B6IQ55_RHOCS</name>
<keyword evidence="3 5" id="KW-1133">Transmembrane helix</keyword>
<dbReference type="InterPro" id="IPR027469">
    <property type="entry name" value="Cation_efflux_TMD_sf"/>
</dbReference>
<keyword evidence="8" id="KW-1185">Reference proteome</keyword>
<dbReference type="GO" id="GO:0016020">
    <property type="term" value="C:membrane"/>
    <property type="evidence" value="ECO:0007669"/>
    <property type="project" value="UniProtKB-SubCell"/>
</dbReference>
<dbReference type="Proteomes" id="UP000001591">
    <property type="component" value="Chromosome"/>
</dbReference>
<evidence type="ECO:0000313" key="7">
    <source>
        <dbReference type="EMBL" id="ACI97591.1"/>
    </source>
</evidence>
<evidence type="ECO:0000256" key="2">
    <source>
        <dbReference type="ARBA" id="ARBA00022692"/>
    </source>
</evidence>
<feature type="transmembrane region" description="Helical" evidence="5">
    <location>
        <begin position="24"/>
        <end position="46"/>
    </location>
</feature>
<feature type="transmembrane region" description="Helical" evidence="5">
    <location>
        <begin position="155"/>
        <end position="172"/>
    </location>
</feature>
<dbReference type="SUPFAM" id="SSF161111">
    <property type="entry name" value="Cation efflux protein transmembrane domain-like"/>
    <property type="match status" value="1"/>
</dbReference>
<evidence type="ECO:0000256" key="1">
    <source>
        <dbReference type="ARBA" id="ARBA00004141"/>
    </source>
</evidence>
<reference evidence="7 8" key="1">
    <citation type="journal article" date="2010" name="BMC Genomics">
        <title>Metabolic flexibility revealed in the genome of the cyst-forming alpha-1 proteobacterium Rhodospirillum centenum.</title>
        <authorList>
            <person name="Lu Y.K."/>
            <person name="Marden J."/>
            <person name="Han M."/>
            <person name="Swingley W.D."/>
            <person name="Mastrian S.D."/>
            <person name="Chowdhury S.R."/>
            <person name="Hao J."/>
            <person name="Helmy T."/>
            <person name="Kim S."/>
            <person name="Kurdoglu A.A."/>
            <person name="Matthies H.J."/>
            <person name="Rollo D."/>
            <person name="Stothard P."/>
            <person name="Blankenship R.E."/>
            <person name="Bauer C.E."/>
            <person name="Touchman J.W."/>
        </authorList>
    </citation>
    <scope>NUCLEOTIDE SEQUENCE [LARGE SCALE GENOMIC DNA]</scope>
    <source>
        <strain evidence="8">ATCC 51521 / SW</strain>
    </source>
</reference>
<feature type="transmembrane region" description="Helical" evidence="5">
    <location>
        <begin position="115"/>
        <end position="135"/>
    </location>
</feature>
<dbReference type="KEGG" id="rce:RC1_0142"/>
<evidence type="ECO:0000313" key="8">
    <source>
        <dbReference type="Proteomes" id="UP000001591"/>
    </source>
</evidence>
<accession>B6IQ55</accession>
<feature type="domain" description="Cation efflux protein transmembrane" evidence="6">
    <location>
        <begin position="25"/>
        <end position="203"/>
    </location>
</feature>
<evidence type="ECO:0000256" key="4">
    <source>
        <dbReference type="ARBA" id="ARBA00023136"/>
    </source>
</evidence>
<keyword evidence="4 5" id="KW-0472">Membrane</keyword>
<dbReference type="STRING" id="414684.RC1_0142"/>
<evidence type="ECO:0000256" key="3">
    <source>
        <dbReference type="ARBA" id="ARBA00022989"/>
    </source>
</evidence>
<dbReference type="GO" id="GO:0008324">
    <property type="term" value="F:monoatomic cation transmembrane transporter activity"/>
    <property type="evidence" value="ECO:0007669"/>
    <property type="project" value="InterPro"/>
</dbReference>
<comment type="subcellular location">
    <subcellularLocation>
        <location evidence="1">Membrane</location>
        <topology evidence="1">Multi-pass membrane protein</topology>
    </subcellularLocation>
</comment>
<dbReference type="InterPro" id="IPR058533">
    <property type="entry name" value="Cation_efflux_TM"/>
</dbReference>
<dbReference type="eggNOG" id="COG1230">
    <property type="taxonomic scope" value="Bacteria"/>
</dbReference>
<dbReference type="HOGENOM" id="CLU_013430_8_0_5"/>
<dbReference type="EMBL" id="CP000613">
    <property type="protein sequence ID" value="ACI97591.1"/>
    <property type="molecule type" value="Genomic_DNA"/>
</dbReference>
<dbReference type="AlphaFoldDB" id="B6IQ55"/>
<gene>
    <name evidence="7" type="ordered locus">RC1_0142</name>
</gene>
<dbReference type="Pfam" id="PF01545">
    <property type="entry name" value="Cation_efflux"/>
    <property type="match status" value="1"/>
</dbReference>
<protein>
    <submittedName>
        <fullName evidence="7">Cation efflux protein, putative</fullName>
    </submittedName>
</protein>
<dbReference type="RefSeq" id="WP_012565382.1">
    <property type="nucleotide sequence ID" value="NC_011420.2"/>
</dbReference>
<feature type="transmembrane region" description="Helical" evidence="5">
    <location>
        <begin position="83"/>
        <end position="103"/>
    </location>
</feature>
<evidence type="ECO:0000256" key="5">
    <source>
        <dbReference type="SAM" id="Phobius"/>
    </source>
</evidence>
<evidence type="ECO:0000259" key="6">
    <source>
        <dbReference type="Pfam" id="PF01545"/>
    </source>
</evidence>